<keyword evidence="3" id="KW-1185">Reference proteome</keyword>
<proteinExistence type="predicted"/>
<protein>
    <recommendedName>
        <fullName evidence="4">Palmitoyltransferase</fullName>
    </recommendedName>
</protein>
<name>A0AAV8R0V9_ENSVE</name>
<accession>A0AAV8R0V9</accession>
<organism evidence="2 3">
    <name type="scientific">Ensete ventricosum</name>
    <name type="common">Abyssinian banana</name>
    <name type="synonym">Musa ensete</name>
    <dbReference type="NCBI Taxonomy" id="4639"/>
    <lineage>
        <taxon>Eukaryota</taxon>
        <taxon>Viridiplantae</taxon>
        <taxon>Streptophyta</taxon>
        <taxon>Embryophyta</taxon>
        <taxon>Tracheophyta</taxon>
        <taxon>Spermatophyta</taxon>
        <taxon>Magnoliopsida</taxon>
        <taxon>Liliopsida</taxon>
        <taxon>Zingiberales</taxon>
        <taxon>Musaceae</taxon>
        <taxon>Ensete</taxon>
    </lineage>
</organism>
<keyword evidence="1" id="KW-0472">Membrane</keyword>
<feature type="transmembrane region" description="Helical" evidence="1">
    <location>
        <begin position="207"/>
        <end position="228"/>
    </location>
</feature>
<evidence type="ECO:0008006" key="4">
    <source>
        <dbReference type="Google" id="ProtNLM"/>
    </source>
</evidence>
<evidence type="ECO:0000313" key="2">
    <source>
        <dbReference type="EMBL" id="KAJ8486202.1"/>
    </source>
</evidence>
<evidence type="ECO:0000256" key="1">
    <source>
        <dbReference type="SAM" id="Phobius"/>
    </source>
</evidence>
<keyword evidence="1" id="KW-1133">Transmembrane helix</keyword>
<dbReference type="PANTHER" id="PTHR33168">
    <property type="entry name" value="STRESS INDUCED PROTEIN-RELATED"/>
    <property type="match status" value="1"/>
</dbReference>
<dbReference type="AlphaFoldDB" id="A0AAV8R0V9"/>
<dbReference type="PROSITE" id="PS50216">
    <property type="entry name" value="DHHC"/>
    <property type="match status" value="1"/>
</dbReference>
<dbReference type="Proteomes" id="UP001222027">
    <property type="component" value="Unassembled WGS sequence"/>
</dbReference>
<dbReference type="EMBL" id="JAQQAF010000005">
    <property type="protein sequence ID" value="KAJ8486202.1"/>
    <property type="molecule type" value="Genomic_DNA"/>
</dbReference>
<keyword evidence="1" id="KW-0812">Transmembrane</keyword>
<gene>
    <name evidence="2" type="ORF">OPV22_018687</name>
</gene>
<evidence type="ECO:0000313" key="3">
    <source>
        <dbReference type="Proteomes" id="UP001222027"/>
    </source>
</evidence>
<sequence>MEYDHRFSASSSPTPPLKAKHHHLCFTSCFRGVAGGDAGDLETPYGERAARPLIRSPKSWIRSKAHELPENCCKCRALVSHCRWGRHRRHHSADFRYDPLSYALNFDEGPQDECPASAEQLRYRCFSSRLPASPPRRSDGGGFDDRKRAHGVEGIEGPLHAIHHALQLEKILRIDLWSISSINMRPSSRSHNEEAWVAAPPYHPLQVVAIAVFVALGFAFYVFVVPFVGKKVFQYVIMGLYSGLKWELNCGNESWNTKRTNWIGASPKMPPWRTHIVELKERICLAAMCLCCTSLGLCEVEVLKYSKHCRACDKCVHVFDHCCREKLQRVLRPCGFCTSLSYSTVVTQSPDIDSLFPQLRVFLCGDYFKAFCTTLPLAQLLPHASSKEGN</sequence>
<comment type="caution">
    <text evidence="2">The sequence shown here is derived from an EMBL/GenBank/DDBJ whole genome shotgun (WGS) entry which is preliminary data.</text>
</comment>
<reference evidence="2 3" key="1">
    <citation type="submission" date="2022-12" db="EMBL/GenBank/DDBJ databases">
        <title>Chromosome-scale assembly of the Ensete ventricosum genome.</title>
        <authorList>
            <person name="Dussert Y."/>
            <person name="Stocks J."/>
            <person name="Wendawek A."/>
            <person name="Woldeyes F."/>
            <person name="Nichols R.A."/>
            <person name="Borrell J.S."/>
        </authorList>
    </citation>
    <scope>NUCLEOTIDE SEQUENCE [LARGE SCALE GENOMIC DNA]</scope>
    <source>
        <strain evidence="3">cv. Maze</strain>
        <tissue evidence="2">Seeds</tissue>
    </source>
</reference>